<protein>
    <submittedName>
        <fullName evidence="1">Uncharacterized protein</fullName>
    </submittedName>
</protein>
<accession>A0A2S3W9A8</accession>
<organism evidence="1 2">
    <name type="scientific">Pseudomonas putida</name>
    <name type="common">Arthrobacter siderocapsulatus</name>
    <dbReference type="NCBI Taxonomy" id="303"/>
    <lineage>
        <taxon>Bacteria</taxon>
        <taxon>Pseudomonadati</taxon>
        <taxon>Pseudomonadota</taxon>
        <taxon>Gammaproteobacteria</taxon>
        <taxon>Pseudomonadales</taxon>
        <taxon>Pseudomonadaceae</taxon>
        <taxon>Pseudomonas</taxon>
    </lineage>
</organism>
<reference evidence="1 2" key="1">
    <citation type="submission" date="2016-08" db="EMBL/GenBank/DDBJ databases">
        <authorList>
            <person name="Seilhamer J.J."/>
        </authorList>
    </citation>
    <scope>NUCLEOTIDE SEQUENCE [LARGE SCALE GENOMIC DNA]</scope>
    <source>
        <strain evidence="1 2">KT-27</strain>
    </source>
</reference>
<evidence type="ECO:0000313" key="2">
    <source>
        <dbReference type="Proteomes" id="UP000237194"/>
    </source>
</evidence>
<proteinExistence type="predicted"/>
<comment type="caution">
    <text evidence="1">The sequence shown here is derived from an EMBL/GenBank/DDBJ whole genome shotgun (WGS) entry which is preliminary data.</text>
</comment>
<reference evidence="1 2" key="2">
    <citation type="submission" date="2018-03" db="EMBL/GenBank/DDBJ databases">
        <title>Draft genome of Pseudomonas putida strain KT-27.</title>
        <authorList>
            <person name="Yoshizawa S."/>
            <person name="Khan N.H."/>
            <person name="Nishimura M."/>
            <person name="Chiura H.X."/>
            <person name="Ogura Y."/>
            <person name="Hayashi T."/>
            <person name="Kogure K."/>
        </authorList>
    </citation>
    <scope>NUCLEOTIDE SEQUENCE [LARGE SCALE GENOMIC DNA]</scope>
    <source>
        <strain evidence="1 2">KT-27</strain>
    </source>
</reference>
<gene>
    <name evidence="1" type="ORF">BGP80_05930</name>
</gene>
<dbReference type="AlphaFoldDB" id="A0A2S3W9A8"/>
<dbReference type="Proteomes" id="UP000237194">
    <property type="component" value="Unassembled WGS sequence"/>
</dbReference>
<evidence type="ECO:0000313" key="1">
    <source>
        <dbReference type="EMBL" id="POF87531.1"/>
    </source>
</evidence>
<name>A0A2S3W9A8_PSEPU</name>
<dbReference type="EMBL" id="MIND01000018">
    <property type="protein sequence ID" value="POF87531.1"/>
    <property type="molecule type" value="Genomic_DNA"/>
</dbReference>
<sequence length="76" mass="8516">MARCEPLLAFDLRAWGAALQPFRDTRPLLVSRLSLPKKRKFSTDHRGKVMKPSRSHLVYGVVKSGKPFDPQIALAG</sequence>